<organism evidence="11 12">
    <name type="scientific">Aspergillus felis</name>
    <dbReference type="NCBI Taxonomy" id="1287682"/>
    <lineage>
        <taxon>Eukaryota</taxon>
        <taxon>Fungi</taxon>
        <taxon>Dikarya</taxon>
        <taxon>Ascomycota</taxon>
        <taxon>Pezizomycotina</taxon>
        <taxon>Eurotiomycetes</taxon>
        <taxon>Eurotiomycetidae</taxon>
        <taxon>Eurotiales</taxon>
        <taxon>Aspergillaceae</taxon>
        <taxon>Aspergillus</taxon>
        <taxon>Aspergillus subgen. Fumigati</taxon>
    </lineage>
</organism>
<feature type="region of interest" description="Disordered" evidence="9">
    <location>
        <begin position="78"/>
        <end position="142"/>
    </location>
</feature>
<dbReference type="GO" id="GO:0030286">
    <property type="term" value="C:dynein complex"/>
    <property type="evidence" value="ECO:0007669"/>
    <property type="project" value="UniProtKB-KW"/>
</dbReference>
<protein>
    <recommendedName>
        <fullName evidence="10">CAP-Gly domain-containing protein</fullName>
    </recommendedName>
</protein>
<dbReference type="InterPro" id="IPR000938">
    <property type="entry name" value="CAP-Gly_domain"/>
</dbReference>
<dbReference type="PROSITE" id="PS50245">
    <property type="entry name" value="CAP_GLY_2"/>
    <property type="match status" value="1"/>
</dbReference>
<feature type="coiled-coil region" evidence="8">
    <location>
        <begin position="1080"/>
        <end position="1199"/>
    </location>
</feature>
<feature type="compositionally biased region" description="Low complexity" evidence="9">
    <location>
        <begin position="215"/>
        <end position="229"/>
    </location>
</feature>
<reference evidence="11" key="1">
    <citation type="submission" date="2020-06" db="EMBL/GenBank/DDBJ databases">
        <title>Draft genome sequences of strains closely related to Aspergillus parafelis and Aspergillus hiratsukae.</title>
        <authorList>
            <person name="Dos Santos R.A.C."/>
            <person name="Rivero-Menendez O."/>
            <person name="Steenwyk J.L."/>
            <person name="Mead M.E."/>
            <person name="Goldman G.H."/>
            <person name="Alastruey-Izquierdo A."/>
            <person name="Rokas A."/>
        </authorList>
    </citation>
    <scope>NUCLEOTIDE SEQUENCE</scope>
    <source>
        <strain evidence="11">CNM-CM7691</strain>
    </source>
</reference>
<evidence type="ECO:0000313" key="11">
    <source>
        <dbReference type="EMBL" id="KAF7182186.1"/>
    </source>
</evidence>
<feature type="compositionally biased region" description="Low complexity" evidence="9">
    <location>
        <begin position="166"/>
        <end position="193"/>
    </location>
</feature>
<dbReference type="Pfam" id="PF01302">
    <property type="entry name" value="CAP_GLY"/>
    <property type="match status" value="1"/>
</dbReference>
<evidence type="ECO:0000256" key="5">
    <source>
        <dbReference type="ARBA" id="ARBA00023017"/>
    </source>
</evidence>
<evidence type="ECO:0000256" key="8">
    <source>
        <dbReference type="SAM" id="Coils"/>
    </source>
</evidence>
<feature type="region of interest" description="Disordered" evidence="9">
    <location>
        <begin position="977"/>
        <end position="997"/>
    </location>
</feature>
<evidence type="ECO:0000256" key="3">
    <source>
        <dbReference type="ARBA" id="ARBA00022490"/>
    </source>
</evidence>
<keyword evidence="12" id="KW-1185">Reference proteome</keyword>
<dbReference type="EMBL" id="JACBAG010001788">
    <property type="protein sequence ID" value="KAF7182186.1"/>
    <property type="molecule type" value="Genomic_DNA"/>
</dbReference>
<comment type="subcellular location">
    <subcellularLocation>
        <location evidence="1">Cytoplasm</location>
        <location evidence="1">Cytoskeleton</location>
    </subcellularLocation>
</comment>
<dbReference type="GO" id="GO:0005874">
    <property type="term" value="C:microtubule"/>
    <property type="evidence" value="ECO:0007669"/>
    <property type="project" value="UniProtKB-KW"/>
</dbReference>
<keyword evidence="7" id="KW-0206">Cytoskeleton</keyword>
<evidence type="ECO:0000256" key="1">
    <source>
        <dbReference type="ARBA" id="ARBA00004245"/>
    </source>
</evidence>
<feature type="compositionally biased region" description="Basic and acidic residues" evidence="9">
    <location>
        <begin position="1317"/>
        <end position="1329"/>
    </location>
</feature>
<accession>A0A8H6QZV0</accession>
<dbReference type="PROSITE" id="PS00845">
    <property type="entry name" value="CAP_GLY_1"/>
    <property type="match status" value="1"/>
</dbReference>
<feature type="compositionally biased region" description="Low complexity" evidence="9">
    <location>
        <begin position="125"/>
        <end position="141"/>
    </location>
</feature>
<gene>
    <name evidence="11" type="ORF">CNMCM7691_001665</name>
</gene>
<name>A0A8H6QZV0_9EURO</name>
<feature type="domain" description="CAP-Gly" evidence="10">
    <location>
        <begin position="24"/>
        <end position="66"/>
    </location>
</feature>
<proteinExistence type="inferred from homology"/>
<evidence type="ECO:0000256" key="9">
    <source>
        <dbReference type="SAM" id="MobiDB-lite"/>
    </source>
</evidence>
<feature type="compositionally biased region" description="Polar residues" evidence="9">
    <location>
        <begin position="235"/>
        <end position="246"/>
    </location>
</feature>
<dbReference type="InterPro" id="IPR022157">
    <property type="entry name" value="Dynactin"/>
</dbReference>
<keyword evidence="6 8" id="KW-0175">Coiled coil</keyword>
<dbReference type="Pfam" id="PF12455">
    <property type="entry name" value="Dynactin"/>
    <property type="match status" value="1"/>
</dbReference>
<feature type="region of interest" description="Disordered" evidence="9">
    <location>
        <begin position="160"/>
        <end position="335"/>
    </location>
</feature>
<feature type="region of interest" description="Disordered" evidence="9">
    <location>
        <begin position="1317"/>
        <end position="1339"/>
    </location>
</feature>
<sequence length="1379" mass="154371">MSELFIGHVVALTDGRQATVRFIGTTHFAAGDWVGIELDEPTGKNDGAVQGERYFDCEPGFGMFIRPSAIAAIVEQPVRETKQPPRGGASAPANRGRAQTGSTTSGIAMKRPSALPANNAKRHSASAASPSPTSRTASQRTSRVDWSMLANVLVTANMSQVQSPLKSPVKSPSTPAVPVSSTRSSISGPSRPSAVKARPLSGPKTSMGPPPPPSAASRQSRSSISGPASKAARPSLQSGPTTSSGQLKRPALRPTAPNKSSEETESRTSAYSEDPEIDPHDAEPDMDGNEAPTRKVSEKAPSSTRPASGRPSLTTSSQRQAQSNSTAVARELDEMKTKLKVMEKKRAEDREKLKTLEKLQSERDKFEAIIQKLQAKYQPQQLEIGELRKKLKDTEAKLEEVERLQAEHESILEMAALDREMAEETADAFKHECAVLRTRVEELELELDVLKEENEELGQVMSPEEKSSHGWLQMEKTNERLREALIRLRDMTQQQESELQDQIKELQQDLEDYAAIKSQYEATKEKLLVSENNVEDLKQQLETALGAEEMIEELADKNMRYQEEINELKAAIEDLEALKEINDELEYNHIETEKQLQEEIDYRESLFNEQCRKISQQDEVIEDLEYTLVRFRELVSTLQGDLEDMRASQQISEAEANDLTTRSRAMMDLNMRLQASMAKTQTKTIDIELGRMNAEEAIQHLSILKLYLPDYFEEERDSVLALLRFKRVSFKATLMSNTIRENISEQASIATALDDIFIAYDVLEKLVYISSLSDRFVNYITSCSPENFESIKGALFEMEPVERTLNFWMECLKKNELNLRKCAIELQRSIALLSHLAETLLPTCLEAFADELCMRSSLTQSYIDHAASCMARLKTLLQSKITVPEEGDEECSLLFTKADGFVSQARGLKVALGKVYRALEDLRSRSLSLSQDVAGPFKSAEEAAKELSALARQLGENLAILISDEARTEPLTIEEASKTMSETSTAHCQPSETGSESNDTMFLLYNRLRTLGGLLEELDAVSSDLSITTEFERRPAPWIARAAEIKSNKTNSPDADEEIRRLKNEIHEASTALGVKDKTIEEQALRVELVESRMREATKKASMVKDLEIKIEEMQAKEADLQGIIETQRKDLQALEAEREELKNRLERVKRLSGTTGVGTTTDGVVIDNSLSLAAMRENEALRAEVASLQAAVRFLREENRRSNMLDPYSVQRAADLHSWLDLPLTKPPSGALHDKVQQTASESRDVFAHLLKLTKESNICDLKSTMSQNNGNRAGWRPSKVKLRYHVLQQRENYERWAEWKDDIVRHEREQDRVAAAKKERISRERAQKHASRNSVFGDFPKGLGHGMMGAAWQILGMEHSDPKAFDQPIETSLAPSY</sequence>
<dbReference type="Gene3D" id="2.30.30.190">
    <property type="entry name" value="CAP Gly-rich-like domain"/>
    <property type="match status" value="1"/>
</dbReference>
<keyword evidence="4" id="KW-0493">Microtubule</keyword>
<comment type="similarity">
    <text evidence="2">Belongs to the dynactin 150 kDa subunit family.</text>
</comment>
<keyword evidence="3" id="KW-0963">Cytoplasm</keyword>
<dbReference type="PANTHER" id="PTHR18916">
    <property type="entry name" value="DYNACTIN 1-RELATED MICROTUBULE-BINDING"/>
    <property type="match status" value="1"/>
</dbReference>
<evidence type="ECO:0000256" key="4">
    <source>
        <dbReference type="ARBA" id="ARBA00022701"/>
    </source>
</evidence>
<evidence type="ECO:0000256" key="7">
    <source>
        <dbReference type="ARBA" id="ARBA00023212"/>
    </source>
</evidence>
<evidence type="ECO:0000256" key="2">
    <source>
        <dbReference type="ARBA" id="ARBA00011010"/>
    </source>
</evidence>
<dbReference type="SUPFAM" id="SSF74924">
    <property type="entry name" value="Cap-Gly domain"/>
    <property type="match status" value="1"/>
</dbReference>
<evidence type="ECO:0000259" key="10">
    <source>
        <dbReference type="PROSITE" id="PS50245"/>
    </source>
</evidence>
<evidence type="ECO:0000313" key="12">
    <source>
        <dbReference type="Proteomes" id="UP000641853"/>
    </source>
</evidence>
<dbReference type="SMART" id="SM01052">
    <property type="entry name" value="CAP_GLY"/>
    <property type="match status" value="1"/>
</dbReference>
<dbReference type="Proteomes" id="UP000641853">
    <property type="component" value="Unassembled WGS sequence"/>
</dbReference>
<keyword evidence="5" id="KW-0243">Dynein</keyword>
<feature type="compositionally biased region" description="Polar residues" evidence="9">
    <location>
        <begin position="978"/>
        <end position="997"/>
    </location>
</feature>
<dbReference type="InterPro" id="IPR036859">
    <property type="entry name" value="CAP-Gly_dom_sf"/>
</dbReference>
<comment type="caution">
    <text evidence="11">The sequence shown here is derived from an EMBL/GenBank/DDBJ whole genome shotgun (WGS) entry which is preliminary data.</text>
</comment>
<feature type="compositionally biased region" description="Polar residues" evidence="9">
    <location>
        <begin position="300"/>
        <end position="327"/>
    </location>
</feature>
<feature type="compositionally biased region" description="Polar residues" evidence="9">
    <location>
        <begin position="97"/>
        <end position="106"/>
    </location>
</feature>
<evidence type="ECO:0000256" key="6">
    <source>
        <dbReference type="ARBA" id="ARBA00023054"/>
    </source>
</evidence>